<dbReference type="RefSeq" id="WP_379691986.1">
    <property type="nucleotide sequence ID" value="NZ_JBHSXH010000004.1"/>
</dbReference>
<keyword evidence="2" id="KW-1133">Transmembrane helix</keyword>
<name>A0ABD5TVL9_9EURY</name>
<reference evidence="3 4" key="1">
    <citation type="journal article" date="2019" name="Int. J. Syst. Evol. Microbiol.">
        <title>The Global Catalogue of Microorganisms (GCM) 10K type strain sequencing project: providing services to taxonomists for standard genome sequencing and annotation.</title>
        <authorList>
            <consortium name="The Broad Institute Genomics Platform"/>
            <consortium name="The Broad Institute Genome Sequencing Center for Infectious Disease"/>
            <person name="Wu L."/>
            <person name="Ma J."/>
        </authorList>
    </citation>
    <scope>NUCLEOTIDE SEQUENCE [LARGE SCALE GENOMIC DNA]</scope>
    <source>
        <strain evidence="3 4">YIM 94188</strain>
    </source>
</reference>
<feature type="transmembrane region" description="Helical" evidence="2">
    <location>
        <begin position="66"/>
        <end position="85"/>
    </location>
</feature>
<feature type="transmembrane region" description="Helical" evidence="2">
    <location>
        <begin position="91"/>
        <end position="110"/>
    </location>
</feature>
<keyword evidence="2" id="KW-0812">Transmembrane</keyword>
<evidence type="ECO:0000313" key="3">
    <source>
        <dbReference type="EMBL" id="MFC6823542.1"/>
    </source>
</evidence>
<dbReference type="Proteomes" id="UP001596408">
    <property type="component" value="Unassembled WGS sequence"/>
</dbReference>
<organism evidence="3 4">
    <name type="scientific">Halopelagius fulvigenes</name>
    <dbReference type="NCBI Taxonomy" id="1198324"/>
    <lineage>
        <taxon>Archaea</taxon>
        <taxon>Methanobacteriati</taxon>
        <taxon>Methanobacteriota</taxon>
        <taxon>Stenosarchaea group</taxon>
        <taxon>Halobacteria</taxon>
        <taxon>Halobacteriales</taxon>
        <taxon>Haloferacaceae</taxon>
    </lineage>
</organism>
<gene>
    <name evidence="3" type="ORF">ACFQEV_00780</name>
</gene>
<evidence type="ECO:0000256" key="2">
    <source>
        <dbReference type="SAM" id="Phobius"/>
    </source>
</evidence>
<dbReference type="AlphaFoldDB" id="A0ABD5TVL9"/>
<proteinExistence type="predicted"/>
<keyword evidence="2" id="KW-0472">Membrane</keyword>
<sequence length="111" mass="12159">MGSPNDQYDDGPYREESRYDGDQYTEEEDRAGFSYYPSWGWGGGWGVPLASRREEARSDEGGNGSLLDEGLITLLIVTGAILFLIPEPATSAVGVLLLFVGAIAWLVDWIL</sequence>
<dbReference type="EMBL" id="JBHSXH010000004">
    <property type="protein sequence ID" value="MFC6823542.1"/>
    <property type="molecule type" value="Genomic_DNA"/>
</dbReference>
<feature type="compositionally biased region" description="Basic and acidic residues" evidence="1">
    <location>
        <begin position="11"/>
        <end position="21"/>
    </location>
</feature>
<protein>
    <submittedName>
        <fullName evidence="3">Uncharacterized protein</fullName>
    </submittedName>
</protein>
<accession>A0ABD5TVL9</accession>
<feature type="region of interest" description="Disordered" evidence="1">
    <location>
        <begin position="1"/>
        <end position="25"/>
    </location>
</feature>
<keyword evidence="4" id="KW-1185">Reference proteome</keyword>
<comment type="caution">
    <text evidence="3">The sequence shown here is derived from an EMBL/GenBank/DDBJ whole genome shotgun (WGS) entry which is preliminary data.</text>
</comment>
<evidence type="ECO:0000313" key="4">
    <source>
        <dbReference type="Proteomes" id="UP001596408"/>
    </source>
</evidence>
<evidence type="ECO:0000256" key="1">
    <source>
        <dbReference type="SAM" id="MobiDB-lite"/>
    </source>
</evidence>